<dbReference type="AlphaFoldDB" id="A0A3S5B935"/>
<organism evidence="1 2">
    <name type="scientific">Protopolystoma xenopodis</name>
    <dbReference type="NCBI Taxonomy" id="117903"/>
    <lineage>
        <taxon>Eukaryota</taxon>
        <taxon>Metazoa</taxon>
        <taxon>Spiralia</taxon>
        <taxon>Lophotrochozoa</taxon>
        <taxon>Platyhelminthes</taxon>
        <taxon>Monogenea</taxon>
        <taxon>Polyopisthocotylea</taxon>
        <taxon>Polystomatidea</taxon>
        <taxon>Polystomatidae</taxon>
        <taxon>Protopolystoma</taxon>
    </lineage>
</organism>
<comment type="caution">
    <text evidence="1">The sequence shown here is derived from an EMBL/GenBank/DDBJ whole genome shotgun (WGS) entry which is preliminary data.</text>
</comment>
<dbReference type="Proteomes" id="UP000784294">
    <property type="component" value="Unassembled WGS sequence"/>
</dbReference>
<sequence length="205" mass="21848">MDDVSNFSGGGSRSRDDTIFEVTTNRTFSPSTMAKQQQLLQANATVRCVSTIGAITRLSGQTEIASILSEANNHNETSVSHSLENLPTHGQPASPFKPISSGVVTLTPVMETTLEAVGDSGVSQIEAKRRALQTAAAQQSTEEIEEIADVEWHGPPYVQDLPFIGFSYTPGLIQFWRNNIANVTSAGGTGQIGARSLGLSQLART</sequence>
<keyword evidence="2" id="KW-1185">Reference proteome</keyword>
<reference evidence="1" key="1">
    <citation type="submission" date="2018-11" db="EMBL/GenBank/DDBJ databases">
        <authorList>
            <consortium name="Pathogen Informatics"/>
        </authorList>
    </citation>
    <scope>NUCLEOTIDE SEQUENCE</scope>
</reference>
<accession>A0A3S5B935</accession>
<evidence type="ECO:0000313" key="1">
    <source>
        <dbReference type="EMBL" id="VEL16496.1"/>
    </source>
</evidence>
<protein>
    <submittedName>
        <fullName evidence="1">Uncharacterized protein</fullName>
    </submittedName>
</protein>
<proteinExistence type="predicted"/>
<evidence type="ECO:0000313" key="2">
    <source>
        <dbReference type="Proteomes" id="UP000784294"/>
    </source>
</evidence>
<gene>
    <name evidence="1" type="ORF">PXEA_LOCUS9936</name>
</gene>
<dbReference type="EMBL" id="CAAALY010028656">
    <property type="protein sequence ID" value="VEL16496.1"/>
    <property type="molecule type" value="Genomic_DNA"/>
</dbReference>
<name>A0A3S5B935_9PLAT</name>